<sequence length="578" mass="64144">MASKSLILSLVVGLLCLATVYIPSNISSKLYMAFSYYSTTLLTQEIAELKCPIATKISPKDFDGVSNEILDKILHDPLFRNQSAMKLSKAVQIVTEVTDNTKFITNMDDPSFAPFTEFHNYLEKTFPHIHKTLTKELVNTHGLVFTWQGTDPSLKPVVLTAHQDVVPVEEHTVKDWKYPPYSGHFDGEKIWGRGASDCKDLLIGQMESVELLIETGFVPSRTIILAFGFDEEVEGTHGAAHIGKFLTERYGDNSIYAIFDEGSRGILEQDGTYLIPICTAEKGYLDSKITLQTPGGHASNPPGKHTAIGIMSQFVGLVDETPFEPSLTSINPLMELLQCYAEYSTSISPMRKFAIGKAAEDATFNKAIVDSLMGDVFMKYTISTSQAATIFNGGIKANALPESVAININSRIAVDSSVAETRAKFVDNLITSADLFDLGLIVDEEIIRPFTPNGYFNYSVPLRSLEPAPITSTKGSVWEVYTGSLRFLYEDLAYPEVVAEHQPQGFIPVPAVMTANTDSKHYWNLTDNIIRYFPEVIMKNGMSLNGIHGANEFAWIEGHLNLVAFYYLYMKNLDDYTN</sequence>
<proteinExistence type="inferred from homology"/>
<comment type="caution">
    <text evidence="9">The sequence shown here is derived from an EMBL/GenBank/DDBJ whole genome shotgun (WGS) entry which is preliminary data.</text>
</comment>
<keyword evidence="2" id="KW-0645">Protease</keyword>
<dbReference type="GO" id="GO:0000328">
    <property type="term" value="C:fungal-type vacuole lumen"/>
    <property type="evidence" value="ECO:0007669"/>
    <property type="project" value="TreeGrafter"/>
</dbReference>
<dbReference type="SUPFAM" id="SSF53187">
    <property type="entry name" value="Zn-dependent exopeptidases"/>
    <property type="match status" value="1"/>
</dbReference>
<feature type="binding site" evidence="7">
    <location>
        <position position="162"/>
    </location>
    <ligand>
        <name>Zn(2+)</name>
        <dbReference type="ChEBI" id="CHEBI:29105"/>
        <label>2</label>
    </ligand>
</feature>
<dbReference type="FunFam" id="3.40.630.10:FF:000027">
    <property type="entry name" value="N-fatty-acyl-amino acid synthase/hydrolase PM20D1"/>
    <property type="match status" value="1"/>
</dbReference>
<dbReference type="Pfam" id="PF07687">
    <property type="entry name" value="M20_dimer"/>
    <property type="match status" value="1"/>
</dbReference>
<feature type="domain" description="Peptidase M20 dimerisation" evidence="8">
    <location>
        <begin position="279"/>
        <end position="429"/>
    </location>
</feature>
<accession>A0AAV5QF28</accession>
<feature type="active site" description="Proton acceptor" evidence="6">
    <location>
        <position position="231"/>
    </location>
</feature>
<dbReference type="InterPro" id="IPR011650">
    <property type="entry name" value="Peptidase_M20_dimer"/>
</dbReference>
<feature type="binding site" evidence="7">
    <location>
        <position position="260"/>
    </location>
    <ligand>
        <name>Zn(2+)</name>
        <dbReference type="ChEBI" id="CHEBI:29105"/>
        <label>2</label>
    </ligand>
</feature>
<evidence type="ECO:0000256" key="7">
    <source>
        <dbReference type="PIRSR" id="PIRSR037217-2"/>
    </source>
</evidence>
<dbReference type="InterPro" id="IPR002933">
    <property type="entry name" value="Peptidase_M20"/>
</dbReference>
<organism evidence="9 10">
    <name type="scientific">Saccharomycopsis crataegensis</name>
    <dbReference type="NCBI Taxonomy" id="43959"/>
    <lineage>
        <taxon>Eukaryota</taxon>
        <taxon>Fungi</taxon>
        <taxon>Dikarya</taxon>
        <taxon>Ascomycota</taxon>
        <taxon>Saccharomycotina</taxon>
        <taxon>Saccharomycetes</taxon>
        <taxon>Saccharomycopsidaceae</taxon>
        <taxon>Saccharomycopsis</taxon>
    </lineage>
</organism>
<dbReference type="AlphaFoldDB" id="A0AAV5QF28"/>
<evidence type="ECO:0000256" key="5">
    <source>
        <dbReference type="ARBA" id="ARBA00022833"/>
    </source>
</evidence>
<feature type="binding site" evidence="7">
    <location>
        <position position="197"/>
    </location>
    <ligand>
        <name>Zn(2+)</name>
        <dbReference type="ChEBI" id="CHEBI:29105"/>
        <label>1</label>
    </ligand>
</feature>
<evidence type="ECO:0000256" key="6">
    <source>
        <dbReference type="PIRSR" id="PIRSR037217-1"/>
    </source>
</evidence>
<dbReference type="SUPFAM" id="SSF55031">
    <property type="entry name" value="Bacterial exopeptidase dimerisation domain"/>
    <property type="match status" value="1"/>
</dbReference>
<reference evidence="9 10" key="1">
    <citation type="journal article" date="2023" name="Elife">
        <title>Identification of key yeast species and microbe-microbe interactions impacting larval growth of Drosophila in the wild.</title>
        <authorList>
            <person name="Mure A."/>
            <person name="Sugiura Y."/>
            <person name="Maeda R."/>
            <person name="Honda K."/>
            <person name="Sakurai N."/>
            <person name="Takahashi Y."/>
            <person name="Watada M."/>
            <person name="Katoh T."/>
            <person name="Gotoh A."/>
            <person name="Gotoh Y."/>
            <person name="Taniguchi I."/>
            <person name="Nakamura K."/>
            <person name="Hayashi T."/>
            <person name="Katayama T."/>
            <person name="Uemura T."/>
            <person name="Hattori Y."/>
        </authorList>
    </citation>
    <scope>NUCLEOTIDE SEQUENCE [LARGE SCALE GENOMIC DNA]</scope>
    <source>
        <strain evidence="9 10">SC-9</strain>
    </source>
</reference>
<comment type="similarity">
    <text evidence="1">Belongs to the peptidase M20A family.</text>
</comment>
<dbReference type="PANTHER" id="PTHR45962:SF1">
    <property type="entry name" value="N-FATTY-ACYL-AMINO ACID SYNTHASE_HYDROLASE PM20D1"/>
    <property type="match status" value="1"/>
</dbReference>
<gene>
    <name evidence="9" type="ORF">DASC09_006780</name>
</gene>
<dbReference type="GO" id="GO:0004181">
    <property type="term" value="F:metallocarboxypeptidase activity"/>
    <property type="evidence" value="ECO:0007669"/>
    <property type="project" value="InterPro"/>
</dbReference>
<evidence type="ECO:0000313" key="9">
    <source>
        <dbReference type="EMBL" id="GMM33353.1"/>
    </source>
</evidence>
<name>A0AAV5QF28_9ASCO</name>
<dbReference type="InterPro" id="IPR047177">
    <property type="entry name" value="Pept_M20A"/>
</dbReference>
<dbReference type="Proteomes" id="UP001360560">
    <property type="component" value="Unassembled WGS sequence"/>
</dbReference>
<dbReference type="RefSeq" id="XP_064850353.1">
    <property type="nucleotide sequence ID" value="XM_064994281.1"/>
</dbReference>
<dbReference type="GO" id="GO:0051603">
    <property type="term" value="P:proteolysis involved in protein catabolic process"/>
    <property type="evidence" value="ECO:0007669"/>
    <property type="project" value="TreeGrafter"/>
</dbReference>
<dbReference type="PANTHER" id="PTHR45962">
    <property type="entry name" value="N-FATTY-ACYL-AMINO ACID SYNTHASE/HYDROLASE PM20D1"/>
    <property type="match status" value="1"/>
</dbReference>
<keyword evidence="10" id="KW-1185">Reference proteome</keyword>
<dbReference type="Gene3D" id="3.40.630.10">
    <property type="entry name" value="Zn peptidases"/>
    <property type="match status" value="1"/>
</dbReference>
<feature type="binding site" evidence="7">
    <location>
        <position position="232"/>
    </location>
    <ligand>
        <name>Zn(2+)</name>
        <dbReference type="ChEBI" id="CHEBI:29105"/>
        <label>1</label>
    </ligand>
</feature>
<dbReference type="InterPro" id="IPR036264">
    <property type="entry name" value="Bact_exopeptidase_dim_dom"/>
</dbReference>
<feature type="binding site" evidence="7">
    <location>
        <position position="197"/>
    </location>
    <ligand>
        <name>Zn(2+)</name>
        <dbReference type="ChEBI" id="CHEBI:29105"/>
        <label>2</label>
    </ligand>
</feature>
<feature type="binding site" evidence="7">
    <location>
        <position position="548"/>
    </location>
    <ligand>
        <name>Zn(2+)</name>
        <dbReference type="ChEBI" id="CHEBI:29105"/>
        <label>1</label>
    </ligand>
</feature>
<dbReference type="GeneID" id="90071332"/>
<evidence type="ECO:0000259" key="8">
    <source>
        <dbReference type="Pfam" id="PF07687"/>
    </source>
</evidence>
<dbReference type="GO" id="GO:0046872">
    <property type="term" value="F:metal ion binding"/>
    <property type="evidence" value="ECO:0007669"/>
    <property type="project" value="UniProtKB-KW"/>
</dbReference>
<keyword evidence="4" id="KW-0378">Hydrolase</keyword>
<keyword evidence="3 7" id="KW-0479">Metal-binding</keyword>
<keyword evidence="5 7" id="KW-0862">Zinc</keyword>
<evidence type="ECO:0000256" key="3">
    <source>
        <dbReference type="ARBA" id="ARBA00022723"/>
    </source>
</evidence>
<dbReference type="Pfam" id="PF01546">
    <property type="entry name" value="Peptidase_M20"/>
    <property type="match status" value="1"/>
</dbReference>
<evidence type="ECO:0000256" key="2">
    <source>
        <dbReference type="ARBA" id="ARBA00022670"/>
    </source>
</evidence>
<protein>
    <recommendedName>
        <fullName evidence="8">Peptidase M20 dimerisation domain-containing protein</fullName>
    </recommendedName>
</protein>
<dbReference type="InterPro" id="IPR017141">
    <property type="entry name" value="Pept_M20_carboxypep"/>
</dbReference>
<dbReference type="PIRSF" id="PIRSF037217">
    <property type="entry name" value="Carboxypeptidase_S"/>
    <property type="match status" value="1"/>
</dbReference>
<evidence type="ECO:0000256" key="4">
    <source>
        <dbReference type="ARBA" id="ARBA00022801"/>
    </source>
</evidence>
<evidence type="ECO:0000313" key="10">
    <source>
        <dbReference type="Proteomes" id="UP001360560"/>
    </source>
</evidence>
<evidence type="ECO:0000256" key="1">
    <source>
        <dbReference type="ARBA" id="ARBA00006247"/>
    </source>
</evidence>
<dbReference type="CDD" id="cd05674">
    <property type="entry name" value="M20_yscS"/>
    <property type="match status" value="1"/>
</dbReference>
<feature type="active site" evidence="6">
    <location>
        <position position="164"/>
    </location>
</feature>
<dbReference type="EMBL" id="BTFZ01000001">
    <property type="protein sequence ID" value="GMM33353.1"/>
    <property type="molecule type" value="Genomic_DNA"/>
</dbReference>
<dbReference type="Gene3D" id="3.30.70.360">
    <property type="match status" value="1"/>
</dbReference>